<accession>A0ABS3BKN7</accession>
<dbReference type="InterPro" id="IPR006190">
    <property type="entry name" value="SAF_AFP_Neu5Ac"/>
</dbReference>
<dbReference type="InterPro" id="IPR057736">
    <property type="entry name" value="SAF_PseI/NeuA/NeuB"/>
</dbReference>
<dbReference type="SUPFAM" id="SSF51569">
    <property type="entry name" value="Aldolase"/>
    <property type="match status" value="1"/>
</dbReference>
<evidence type="ECO:0000313" key="3">
    <source>
        <dbReference type="Proteomes" id="UP000664344"/>
    </source>
</evidence>
<dbReference type="Pfam" id="PF03102">
    <property type="entry name" value="NeuB"/>
    <property type="match status" value="1"/>
</dbReference>
<dbReference type="Proteomes" id="UP000664344">
    <property type="component" value="Unassembled WGS sequence"/>
</dbReference>
<dbReference type="SMART" id="SM00858">
    <property type="entry name" value="SAF"/>
    <property type="match status" value="1"/>
</dbReference>
<evidence type="ECO:0000313" key="2">
    <source>
        <dbReference type="EMBL" id="MBN7771282.1"/>
    </source>
</evidence>
<feature type="domain" description="AFP-like" evidence="1">
    <location>
        <begin position="279"/>
        <end position="335"/>
    </location>
</feature>
<comment type="caution">
    <text evidence="2">The sequence shown here is derived from an EMBL/GenBank/DDBJ whole genome shotgun (WGS) entry which is preliminary data.</text>
</comment>
<name>A0ABS3BKN7_9GAMM</name>
<dbReference type="SUPFAM" id="SSF51269">
    <property type="entry name" value="AFP III-like domain"/>
    <property type="match status" value="1"/>
</dbReference>
<proteinExistence type="predicted"/>
<dbReference type="RefSeq" id="WP_206558093.1">
    <property type="nucleotide sequence ID" value="NZ_JAFKDB010000019.1"/>
</dbReference>
<dbReference type="CDD" id="cd11615">
    <property type="entry name" value="SAF_NeuB_like"/>
    <property type="match status" value="1"/>
</dbReference>
<dbReference type="PANTHER" id="PTHR42966:SF2">
    <property type="entry name" value="PSEUDAMINIC ACID SYNTHASE"/>
    <property type="match status" value="1"/>
</dbReference>
<reference evidence="2 3" key="1">
    <citation type="submission" date="2021-02" db="EMBL/GenBank/DDBJ databases">
        <title>PHA producing bacteria isolated from coastal sediment in Guangdong, Shenzhen.</title>
        <authorList>
            <person name="Zheng W."/>
            <person name="Yu S."/>
            <person name="Huang Y."/>
        </authorList>
    </citation>
    <scope>NUCLEOTIDE SEQUENCE [LARGE SCALE GENOMIC DNA]</scope>
    <source>
        <strain evidence="2 3">TN21-5</strain>
    </source>
</reference>
<dbReference type="EMBL" id="JAFKDB010000019">
    <property type="protein sequence ID" value="MBN7771282.1"/>
    <property type="molecule type" value="Genomic_DNA"/>
</dbReference>
<dbReference type="InterPro" id="IPR051690">
    <property type="entry name" value="PseI-like"/>
</dbReference>
<dbReference type="Gene3D" id="3.90.1210.10">
    <property type="entry name" value="Antifreeze-like/N-acetylneuraminic acid synthase C-terminal domain"/>
    <property type="match status" value="1"/>
</dbReference>
<dbReference type="InterPro" id="IPR013785">
    <property type="entry name" value="Aldolase_TIM"/>
</dbReference>
<dbReference type="InterPro" id="IPR013132">
    <property type="entry name" value="PseI/NeuA/B-like_N"/>
</dbReference>
<sequence>MTKPNALIVAELSANHGNDLGLALETVDAFASAGADAIKVQTFRPESLCMNIDNDYFGPRKAGLWKGKTLWDIYSEGSLPYDWHWKIQEACHKRGIEFFSSPFDLEAVDFLSSMNVSRYKIASMEINDLPLIRKAASQGKPIIISTGLGEVPDIQKAVDACFEVGNKDVTLLKCTSSYPAPLNAANLRTIPDMAQRFGVSVGVSDHTLGFIVPVASVVLGASFIEKHVVLDKKQKTLDAAFSLDPSEFAEMVRQVRDAEETLGNVSYHVADEDKLRRRSLFTSVSFTKGQTVTEDDLRSVRPGHGAEPDSINQFIGKRAKTDIAAGTPARLEDFE</sequence>
<dbReference type="EC" id="2.5.1.97" evidence="2"/>
<dbReference type="GO" id="GO:0016740">
    <property type="term" value="F:transferase activity"/>
    <property type="evidence" value="ECO:0007669"/>
    <property type="project" value="UniProtKB-KW"/>
</dbReference>
<dbReference type="InterPro" id="IPR020030">
    <property type="entry name" value="Pseudaminic_synth_PseI"/>
</dbReference>
<dbReference type="Gene3D" id="3.20.20.70">
    <property type="entry name" value="Aldolase class I"/>
    <property type="match status" value="1"/>
</dbReference>
<dbReference type="InterPro" id="IPR013974">
    <property type="entry name" value="SAF"/>
</dbReference>
<evidence type="ECO:0000259" key="1">
    <source>
        <dbReference type="PROSITE" id="PS50844"/>
    </source>
</evidence>
<keyword evidence="2" id="KW-0808">Transferase</keyword>
<dbReference type="InterPro" id="IPR036732">
    <property type="entry name" value="AFP_Neu5c_C_sf"/>
</dbReference>
<dbReference type="PANTHER" id="PTHR42966">
    <property type="entry name" value="N-ACETYLNEURAMINATE SYNTHASE"/>
    <property type="match status" value="1"/>
</dbReference>
<dbReference type="Pfam" id="PF08666">
    <property type="entry name" value="SAF"/>
    <property type="match status" value="1"/>
</dbReference>
<organism evidence="2 3">
    <name type="scientific">Marinobacter daepoensis</name>
    <dbReference type="NCBI Taxonomy" id="262077"/>
    <lineage>
        <taxon>Bacteria</taxon>
        <taxon>Pseudomonadati</taxon>
        <taxon>Pseudomonadota</taxon>
        <taxon>Gammaproteobacteria</taxon>
        <taxon>Pseudomonadales</taxon>
        <taxon>Marinobacteraceae</taxon>
        <taxon>Marinobacter</taxon>
    </lineage>
</organism>
<keyword evidence="3" id="KW-1185">Reference proteome</keyword>
<gene>
    <name evidence="2" type="primary">pseI</name>
    <name evidence="2" type="ORF">JYP53_15355</name>
</gene>
<protein>
    <submittedName>
        <fullName evidence="2">Pseudaminic acid synthase</fullName>
        <ecNumber evidence="2">2.5.1.97</ecNumber>
    </submittedName>
</protein>
<dbReference type="NCBIfam" id="TIGR03586">
    <property type="entry name" value="PseI"/>
    <property type="match status" value="1"/>
</dbReference>
<dbReference type="PROSITE" id="PS50844">
    <property type="entry name" value="AFP_LIKE"/>
    <property type="match status" value="1"/>
</dbReference>